<accession>A0A2G9ZM07</accession>
<gene>
    <name evidence="2" type="ORF">COX22_03440</name>
</gene>
<comment type="caution">
    <text evidence="2">The sequence shown here is derived from an EMBL/GenBank/DDBJ whole genome shotgun (WGS) entry which is preliminary data.</text>
</comment>
<feature type="domain" description="Methyltransferase type 11" evidence="1">
    <location>
        <begin position="73"/>
        <end position="165"/>
    </location>
</feature>
<dbReference type="Pfam" id="PF08241">
    <property type="entry name" value="Methyltransf_11"/>
    <property type="match status" value="1"/>
</dbReference>
<proteinExistence type="predicted"/>
<dbReference type="Gene3D" id="3.40.50.150">
    <property type="entry name" value="Vaccinia Virus protein VP39"/>
    <property type="match status" value="1"/>
</dbReference>
<dbReference type="AlphaFoldDB" id="A0A2G9ZM07"/>
<dbReference type="Proteomes" id="UP000230729">
    <property type="component" value="Unassembled WGS sequence"/>
</dbReference>
<organism evidence="2 3">
    <name type="scientific">Candidatus Falkowbacteria bacterium CG23_combo_of_CG06-09_8_20_14_all_49_15</name>
    <dbReference type="NCBI Taxonomy" id="1974572"/>
    <lineage>
        <taxon>Bacteria</taxon>
        <taxon>Candidatus Falkowiibacteriota</taxon>
    </lineage>
</organism>
<name>A0A2G9ZM07_9BACT</name>
<dbReference type="SUPFAM" id="SSF53335">
    <property type="entry name" value="S-adenosyl-L-methionine-dependent methyltransferases"/>
    <property type="match status" value="1"/>
</dbReference>
<evidence type="ECO:0000259" key="1">
    <source>
        <dbReference type="Pfam" id="PF08241"/>
    </source>
</evidence>
<dbReference type="InterPro" id="IPR013216">
    <property type="entry name" value="Methyltransf_11"/>
</dbReference>
<evidence type="ECO:0000313" key="3">
    <source>
        <dbReference type="Proteomes" id="UP000230729"/>
    </source>
</evidence>
<dbReference type="EMBL" id="PCSD01000082">
    <property type="protein sequence ID" value="PIP33620.1"/>
    <property type="molecule type" value="Genomic_DNA"/>
</dbReference>
<dbReference type="InterPro" id="IPR029063">
    <property type="entry name" value="SAM-dependent_MTases_sf"/>
</dbReference>
<dbReference type="CDD" id="cd02440">
    <property type="entry name" value="AdoMet_MTases"/>
    <property type="match status" value="1"/>
</dbReference>
<dbReference type="GO" id="GO:0008757">
    <property type="term" value="F:S-adenosylmethionine-dependent methyltransferase activity"/>
    <property type="evidence" value="ECO:0007669"/>
    <property type="project" value="InterPro"/>
</dbReference>
<dbReference type="PANTHER" id="PTHR42912">
    <property type="entry name" value="METHYLTRANSFERASE"/>
    <property type="match status" value="1"/>
</dbReference>
<dbReference type="InterPro" id="IPR050508">
    <property type="entry name" value="Methyltransf_Superfamily"/>
</dbReference>
<evidence type="ECO:0000313" key="2">
    <source>
        <dbReference type="EMBL" id="PIP33620.1"/>
    </source>
</evidence>
<sequence>MERQANDFEKDRAREYRKKAVGSHDQNAPLFADRYEIYARDPYASAFTYGRKKLFERIFFLLEKNVPTDGEVLDVGCGTGYFLTLLGKFGYRAFGLEPAAAMRERARSANPDIEIADGEISRLPFADNRFDAVTAIEVFRYLHRRDIINGYRECLRVLKPGGVLIASLVNKYALDGFIFKYLLRLGREKFLDRPAINYCDFTTPRSVAKLFTREFGQSVETYSALLAPLRLAFIVNRNLGRSLARALEPLDEWLNKKKWHQPLAGHLLAVVKKFEQVQR</sequence>
<protein>
    <recommendedName>
        <fullName evidence="1">Methyltransferase type 11 domain-containing protein</fullName>
    </recommendedName>
</protein>
<reference evidence="2 3" key="1">
    <citation type="submission" date="2017-09" db="EMBL/GenBank/DDBJ databases">
        <title>Depth-based differentiation of microbial function through sediment-hosted aquifers and enrichment of novel symbionts in the deep terrestrial subsurface.</title>
        <authorList>
            <person name="Probst A.J."/>
            <person name="Ladd B."/>
            <person name="Jarett J.K."/>
            <person name="Geller-Mcgrath D.E."/>
            <person name="Sieber C.M."/>
            <person name="Emerson J.B."/>
            <person name="Anantharaman K."/>
            <person name="Thomas B.C."/>
            <person name="Malmstrom R."/>
            <person name="Stieglmeier M."/>
            <person name="Klingl A."/>
            <person name="Woyke T."/>
            <person name="Ryan C.M."/>
            <person name="Banfield J.F."/>
        </authorList>
    </citation>
    <scope>NUCLEOTIDE SEQUENCE [LARGE SCALE GENOMIC DNA]</scope>
    <source>
        <strain evidence="2">CG23_combo_of_CG06-09_8_20_14_all_49_15</strain>
    </source>
</reference>